<protein>
    <submittedName>
        <fullName evidence="1">Uncharacterized protein</fullName>
    </submittedName>
</protein>
<name>A0A5E4N9H3_9HEMI</name>
<dbReference type="OrthoDB" id="6593772at2759"/>
<dbReference type="EMBL" id="CABPRJ010001897">
    <property type="protein sequence ID" value="VVC39756.1"/>
    <property type="molecule type" value="Genomic_DNA"/>
</dbReference>
<reference evidence="1 2" key="1">
    <citation type="submission" date="2019-08" db="EMBL/GenBank/DDBJ databases">
        <authorList>
            <person name="Alioto T."/>
            <person name="Alioto T."/>
            <person name="Gomez Garrido J."/>
        </authorList>
    </citation>
    <scope>NUCLEOTIDE SEQUENCE [LARGE SCALE GENOMIC DNA]</scope>
</reference>
<accession>A0A5E4N9H3</accession>
<evidence type="ECO:0000313" key="2">
    <source>
        <dbReference type="Proteomes" id="UP000325440"/>
    </source>
</evidence>
<evidence type="ECO:0000313" key="1">
    <source>
        <dbReference type="EMBL" id="VVC39756.1"/>
    </source>
</evidence>
<sequence>MMIPLMSIDLKKKWMKMIFQFPMNFIGKHQQTAVSYTKLSGIQLNFIVYMDNLGYIYYKNISRDNKIYLVCQNQKSRNVFCPSTAKISGDFNKNWIKTNGVHNYLLPVVDIPITHLRRNIGIAGTNSRKSSIRQVYNNKIVLCKIMEDVNFVNKTITFFDLTFLNYFCYD</sequence>
<dbReference type="Proteomes" id="UP000325440">
    <property type="component" value="Unassembled WGS sequence"/>
</dbReference>
<organism evidence="1 2">
    <name type="scientific">Cinara cedri</name>
    <dbReference type="NCBI Taxonomy" id="506608"/>
    <lineage>
        <taxon>Eukaryota</taxon>
        <taxon>Metazoa</taxon>
        <taxon>Ecdysozoa</taxon>
        <taxon>Arthropoda</taxon>
        <taxon>Hexapoda</taxon>
        <taxon>Insecta</taxon>
        <taxon>Pterygota</taxon>
        <taxon>Neoptera</taxon>
        <taxon>Paraneoptera</taxon>
        <taxon>Hemiptera</taxon>
        <taxon>Sternorrhyncha</taxon>
        <taxon>Aphidomorpha</taxon>
        <taxon>Aphidoidea</taxon>
        <taxon>Aphididae</taxon>
        <taxon>Lachninae</taxon>
        <taxon>Cinara</taxon>
    </lineage>
</organism>
<keyword evidence="2" id="KW-1185">Reference proteome</keyword>
<dbReference type="AlphaFoldDB" id="A0A5E4N9H3"/>
<gene>
    <name evidence="1" type="ORF">CINCED_3A008936</name>
</gene>
<proteinExistence type="predicted"/>